<dbReference type="GO" id="GO:0008237">
    <property type="term" value="F:metallopeptidase activity"/>
    <property type="evidence" value="ECO:0007669"/>
    <property type="project" value="InterPro"/>
</dbReference>
<organism evidence="1 2">
    <name type="scientific">Lysobacter antibioticus</name>
    <dbReference type="NCBI Taxonomy" id="84531"/>
    <lineage>
        <taxon>Bacteria</taxon>
        <taxon>Pseudomonadati</taxon>
        <taxon>Pseudomonadota</taxon>
        <taxon>Gammaproteobacteria</taxon>
        <taxon>Lysobacterales</taxon>
        <taxon>Lysobacteraceae</taxon>
        <taxon>Lysobacter</taxon>
    </lineage>
</organism>
<dbReference type="InterPro" id="IPR024079">
    <property type="entry name" value="MetalloPept_cat_dom_sf"/>
</dbReference>
<name>A0A0S2FCL2_LYSAN</name>
<gene>
    <name evidence="1" type="ORF">LA76x_3159</name>
</gene>
<evidence type="ECO:0000313" key="2">
    <source>
        <dbReference type="Proteomes" id="UP000060787"/>
    </source>
</evidence>
<dbReference type="KEGG" id="lab:LA76x_3159"/>
<dbReference type="Proteomes" id="UP000060787">
    <property type="component" value="Chromosome"/>
</dbReference>
<dbReference type="eggNOG" id="COG4935">
    <property type="taxonomic scope" value="Bacteria"/>
</dbReference>
<proteinExistence type="predicted"/>
<dbReference type="AlphaFoldDB" id="A0A0S2FCL2"/>
<dbReference type="Gene3D" id="3.40.390.10">
    <property type="entry name" value="Collagenase (Catalytic Domain)"/>
    <property type="match status" value="1"/>
</dbReference>
<keyword evidence="2" id="KW-1185">Reference proteome</keyword>
<accession>A0A0S2FCL2</accession>
<evidence type="ECO:0000313" key="1">
    <source>
        <dbReference type="EMBL" id="ALN81287.1"/>
    </source>
</evidence>
<protein>
    <submittedName>
        <fullName evidence="1">Ser-Thr-rich glycosyl-phosphatidyl-inositol-anchored membrane family protein</fullName>
    </submittedName>
</protein>
<dbReference type="SUPFAM" id="SSF55486">
    <property type="entry name" value="Metalloproteases ('zincins'), catalytic domain"/>
    <property type="match status" value="1"/>
</dbReference>
<dbReference type="Pfam" id="PF13583">
    <property type="entry name" value="Reprolysin_4"/>
    <property type="match status" value="1"/>
</dbReference>
<reference evidence="1 2" key="1">
    <citation type="journal article" date="2015" name="BMC Genomics">
        <title>Comparative genomics and metabolic profiling of the genus Lysobacter.</title>
        <authorList>
            <person name="de Bruijn I."/>
            <person name="Cheng X."/>
            <person name="de Jager V."/>
            <person name="Exposito R.G."/>
            <person name="Watrous J."/>
            <person name="Patel N."/>
            <person name="Postma J."/>
            <person name="Dorrestein P.C."/>
            <person name="Kobayashi D."/>
            <person name="Raaijmakers J.M."/>
        </authorList>
    </citation>
    <scope>NUCLEOTIDE SEQUENCE [LARGE SCALE GENOMIC DNA]</scope>
    <source>
        <strain evidence="1 2">76</strain>
    </source>
</reference>
<dbReference type="eggNOG" id="COG2132">
    <property type="taxonomic scope" value="Bacteria"/>
</dbReference>
<dbReference type="PATRIC" id="fig|84531.8.peg.3169"/>
<sequence>MGLAALAFASRISAPSFFDTPQDAAPASQGAAGAASAPNPLAAAAMLVNGGASPDGMWQTLPAVQLPERFPAPTGYVPLTLDAMMLEARLRGTPRETFGPIPPQTQIYLPRASGGFVQIALAQSQLMGSNLAGQFPQIKTYVFEDEREGFTGFITVGTRGVFISGQTDDGILRVEPIETASGRVYLSYRDQDRTDGANDFHLGDDDHHHEPPVPRFSAALVSQIKANAKVSAGTQLRIYRLAASTTGEFYQARDAGGGLADVLSSIVADLAGANAVLEPEVSVRLVVADVSDDVIYSDPDTDPFDNTQSPCTLRDANRDNNKVVLADADYDLGFLFATRAGNGASGCAWYVVCQTTNDTLHKGRGAGQMGNNGANSASGLLAHEVGHQLGARHTFTGADGSCTLNEFLAGDSESGYEPGSGTTRMSYNGNCGTDDVDTSVIGAGSYFHSRSFDEIVTNVFVGVGSTCGTLVNTGNSAPNVNAGGDYTIPRQTPFELSGSATDADALTYNWEQYDRAVTQRPINTDPGDGPLVRSLPPGASSSRIIPNLQDLLDGVTRAGEILPQVDREMNFRLIARDNRMGGGGVAYDGMHIQVVGNPFFITAPNSGSLSAGCTVPLTWVVGGGSIAPQVSALFSSDGGQNFATTLIGSTANDGASSFVVPCASGADNRIKLQSVGNIFFDINDQDLSVSNTAPSVAVNTAGGSVDGQCEFTVQFTAQATDSCGVLAGDVDVDLIKAANNFTLGTPTINIQQVTSTEVSVSGSVVVSDLTGSPAQLTVQVTAQDACGLSTQDSAVAQIVDDTPPTIDVSLDPSQLWPPNHKMVPIWASVVASDNCPGVSYALTSVTSDEPDNGDADGDTVNDIQNAAIGTPDLQFDLRGERAGNGDGRVYTATYTVQDGSGNEVSDSDTVLVPKNK</sequence>
<dbReference type="STRING" id="84531.LA76x_3159"/>
<dbReference type="EMBL" id="CP011129">
    <property type="protein sequence ID" value="ALN81287.1"/>
    <property type="molecule type" value="Genomic_DNA"/>
</dbReference>